<evidence type="ECO:0000256" key="10">
    <source>
        <dbReference type="PIRSR" id="PIRSR602401-1"/>
    </source>
</evidence>
<dbReference type="PROSITE" id="PS00086">
    <property type="entry name" value="CYTOCHROME_P450"/>
    <property type="match status" value="1"/>
</dbReference>
<dbReference type="PRINTS" id="PR00463">
    <property type="entry name" value="EP450I"/>
</dbReference>
<name>A0ABD3U0L7_SINWO</name>
<keyword evidence="5 10" id="KW-0479">Metal-binding</keyword>
<dbReference type="EMBL" id="JBJQND010000017">
    <property type="protein sequence ID" value="KAL3842944.1"/>
    <property type="molecule type" value="Genomic_DNA"/>
</dbReference>
<evidence type="ECO:0000256" key="4">
    <source>
        <dbReference type="ARBA" id="ARBA00022617"/>
    </source>
</evidence>
<keyword evidence="6" id="KW-0256">Endoplasmic reticulum</keyword>
<dbReference type="InterPro" id="IPR002401">
    <property type="entry name" value="Cyt_P450_E_grp-I"/>
</dbReference>
<keyword evidence="11" id="KW-0503">Monooxygenase</keyword>
<evidence type="ECO:0000256" key="12">
    <source>
        <dbReference type="SAM" id="Phobius"/>
    </source>
</evidence>
<evidence type="ECO:0000256" key="9">
    <source>
        <dbReference type="ARBA" id="ARBA00043906"/>
    </source>
</evidence>
<dbReference type="GO" id="GO:0004497">
    <property type="term" value="F:monooxygenase activity"/>
    <property type="evidence" value="ECO:0007669"/>
    <property type="project" value="UniProtKB-KW"/>
</dbReference>
<evidence type="ECO:0000256" key="7">
    <source>
        <dbReference type="ARBA" id="ARBA00023002"/>
    </source>
</evidence>
<keyword evidence="12" id="KW-0472">Membrane</keyword>
<evidence type="ECO:0000256" key="1">
    <source>
        <dbReference type="ARBA" id="ARBA00004174"/>
    </source>
</evidence>
<evidence type="ECO:0008006" key="15">
    <source>
        <dbReference type="Google" id="ProtNLM"/>
    </source>
</evidence>
<dbReference type="CDD" id="cd11055">
    <property type="entry name" value="CYP3A-like"/>
    <property type="match status" value="1"/>
</dbReference>
<evidence type="ECO:0000256" key="2">
    <source>
        <dbReference type="ARBA" id="ARBA00004406"/>
    </source>
</evidence>
<dbReference type="AlphaFoldDB" id="A0ABD3U0L7"/>
<dbReference type="SUPFAM" id="SSF48264">
    <property type="entry name" value="Cytochrome P450"/>
    <property type="match status" value="1"/>
</dbReference>
<comment type="function">
    <text evidence="9">Cytochromes P450 are a group of heme-thiolate monooxygenases. They oxidize a variety of structurally unrelated compounds, including steroids, fatty acids, and xenobiotics.</text>
</comment>
<sequence length="511" mass="57929">MEVLGLFSVPTWLVVILVVIALLLMYTVHKQRYFKRLEIPGPTPIPFLGHLHHIIKKGFQDMDMEMTQKYGNCFGAFIGNIPQLIVTDPEMIKQMLVKQFSEFTDRPRTIRFTKFFDSAITVAQGEHWKFLRSTLSPTFSSNKMRNMTPLISKCLDSLIQNAKTLSEGGKTVEMRKLFGAFTMDAICSTGFGLQVDSQSNPDDPFVKNATKALENISVGNVKLLLAAIFPDLKTFIREISILDQEAIDFFIQATKSALADRREAQSGSYRDFLQLMINAHKEEGTDAENSEEKDLGFDAYKKRGMTDAEVLANAITFVLAAYDTTSNLLTFASYCLATNHDVQDRLRTKINEEIGESKPTYENVFNLTYLDMTVNETLRMYSPVQRLSRMAVLDTTLCGVKIPKGLDVSISIPSLHYDTKYWENPQKFDPDRFSPENKDRIHPFTFLPFGEGPRNCIGMRLALMEAKMAIAALLQNFRILTSPETEIPPKIDKRRGVTEPLNGMYLRLEAL</sequence>
<dbReference type="GO" id="GO:0005789">
    <property type="term" value="C:endoplasmic reticulum membrane"/>
    <property type="evidence" value="ECO:0007669"/>
    <property type="project" value="UniProtKB-SubCell"/>
</dbReference>
<feature type="binding site" description="axial binding residue" evidence="10">
    <location>
        <position position="456"/>
    </location>
    <ligand>
        <name>heme</name>
        <dbReference type="ChEBI" id="CHEBI:30413"/>
    </ligand>
    <ligandPart>
        <name>Fe</name>
        <dbReference type="ChEBI" id="CHEBI:18248"/>
    </ligandPart>
</feature>
<proteinExistence type="inferred from homology"/>
<evidence type="ECO:0000256" key="3">
    <source>
        <dbReference type="ARBA" id="ARBA00010617"/>
    </source>
</evidence>
<keyword evidence="14" id="KW-1185">Reference proteome</keyword>
<reference evidence="13 14" key="1">
    <citation type="submission" date="2024-11" db="EMBL/GenBank/DDBJ databases">
        <title>Chromosome-level genome assembly of the freshwater bivalve Anodonta woodiana.</title>
        <authorList>
            <person name="Chen X."/>
        </authorList>
    </citation>
    <scope>NUCLEOTIDE SEQUENCE [LARGE SCALE GENOMIC DNA]</scope>
    <source>
        <strain evidence="13">MN2024</strain>
        <tissue evidence="13">Gills</tissue>
    </source>
</reference>
<feature type="transmembrane region" description="Helical" evidence="12">
    <location>
        <begin position="6"/>
        <end position="28"/>
    </location>
</feature>
<dbReference type="PANTHER" id="PTHR24302">
    <property type="entry name" value="CYTOCHROME P450 FAMILY 3"/>
    <property type="match status" value="1"/>
</dbReference>
<comment type="caution">
    <text evidence="13">The sequence shown here is derived from an EMBL/GenBank/DDBJ whole genome shotgun (WGS) entry which is preliminary data.</text>
</comment>
<dbReference type="Pfam" id="PF00067">
    <property type="entry name" value="p450"/>
    <property type="match status" value="1"/>
</dbReference>
<evidence type="ECO:0000256" key="8">
    <source>
        <dbReference type="ARBA" id="ARBA00023004"/>
    </source>
</evidence>
<evidence type="ECO:0000313" key="13">
    <source>
        <dbReference type="EMBL" id="KAL3842944.1"/>
    </source>
</evidence>
<keyword evidence="12" id="KW-0812">Transmembrane</keyword>
<protein>
    <recommendedName>
        <fullName evidence="15">Cytochrome P450</fullName>
    </recommendedName>
</protein>
<organism evidence="13 14">
    <name type="scientific">Sinanodonta woodiana</name>
    <name type="common">Chinese pond mussel</name>
    <name type="synonym">Anodonta woodiana</name>
    <dbReference type="NCBI Taxonomy" id="1069815"/>
    <lineage>
        <taxon>Eukaryota</taxon>
        <taxon>Metazoa</taxon>
        <taxon>Spiralia</taxon>
        <taxon>Lophotrochozoa</taxon>
        <taxon>Mollusca</taxon>
        <taxon>Bivalvia</taxon>
        <taxon>Autobranchia</taxon>
        <taxon>Heteroconchia</taxon>
        <taxon>Palaeoheterodonta</taxon>
        <taxon>Unionida</taxon>
        <taxon>Unionoidea</taxon>
        <taxon>Unionidae</taxon>
        <taxon>Unioninae</taxon>
        <taxon>Sinanodonta</taxon>
    </lineage>
</organism>
<dbReference type="PANTHER" id="PTHR24302:SF15">
    <property type="entry name" value="FATTY-ACID PEROXYGENASE"/>
    <property type="match status" value="1"/>
</dbReference>
<accession>A0ABD3U0L7</accession>
<comment type="similarity">
    <text evidence="3 11">Belongs to the cytochrome P450 family.</text>
</comment>
<dbReference type="GO" id="GO:0046872">
    <property type="term" value="F:metal ion binding"/>
    <property type="evidence" value="ECO:0007669"/>
    <property type="project" value="UniProtKB-KW"/>
</dbReference>
<dbReference type="Gene3D" id="1.10.630.10">
    <property type="entry name" value="Cytochrome P450"/>
    <property type="match status" value="1"/>
</dbReference>
<dbReference type="InterPro" id="IPR017972">
    <property type="entry name" value="Cyt_P450_CS"/>
</dbReference>
<gene>
    <name evidence="13" type="ORF">ACJMK2_020917</name>
</gene>
<keyword evidence="12" id="KW-1133">Transmembrane helix</keyword>
<evidence type="ECO:0000313" key="14">
    <source>
        <dbReference type="Proteomes" id="UP001634394"/>
    </source>
</evidence>
<keyword evidence="7 11" id="KW-0560">Oxidoreductase</keyword>
<keyword evidence="4 10" id="KW-0349">Heme</keyword>
<dbReference type="FunFam" id="1.10.630.10:FF:000042">
    <property type="entry name" value="Cytochrome P450"/>
    <property type="match status" value="1"/>
</dbReference>
<evidence type="ECO:0000256" key="11">
    <source>
        <dbReference type="RuleBase" id="RU000461"/>
    </source>
</evidence>
<dbReference type="InterPro" id="IPR001128">
    <property type="entry name" value="Cyt_P450"/>
</dbReference>
<comment type="cofactor">
    <cofactor evidence="10">
        <name>heme</name>
        <dbReference type="ChEBI" id="CHEBI:30413"/>
    </cofactor>
</comment>
<comment type="subcellular location">
    <subcellularLocation>
        <location evidence="2">Endoplasmic reticulum membrane</location>
        <topology evidence="2">Peripheral membrane protein</topology>
    </subcellularLocation>
    <subcellularLocation>
        <location evidence="1">Microsome membrane</location>
        <topology evidence="1">Peripheral membrane protein</topology>
    </subcellularLocation>
</comment>
<keyword evidence="8 10" id="KW-0408">Iron</keyword>
<dbReference type="Proteomes" id="UP001634394">
    <property type="component" value="Unassembled WGS sequence"/>
</dbReference>
<evidence type="ECO:0000256" key="5">
    <source>
        <dbReference type="ARBA" id="ARBA00022723"/>
    </source>
</evidence>
<evidence type="ECO:0000256" key="6">
    <source>
        <dbReference type="ARBA" id="ARBA00022848"/>
    </source>
</evidence>
<keyword evidence="6" id="KW-0492">Microsome</keyword>
<dbReference type="PRINTS" id="PR00385">
    <property type="entry name" value="P450"/>
</dbReference>
<dbReference type="InterPro" id="IPR036396">
    <property type="entry name" value="Cyt_P450_sf"/>
</dbReference>
<dbReference type="InterPro" id="IPR050705">
    <property type="entry name" value="Cytochrome_P450_3A"/>
</dbReference>